<dbReference type="InterPro" id="IPR003469">
    <property type="entry name" value="Glyco_hydro_68"/>
</dbReference>
<feature type="non-terminal residue" evidence="7">
    <location>
        <position position="37"/>
    </location>
</feature>
<dbReference type="Pfam" id="PF02435">
    <property type="entry name" value="Glyco_hydro_68"/>
    <property type="match status" value="1"/>
</dbReference>
<dbReference type="InterPro" id="IPR023296">
    <property type="entry name" value="Glyco_hydro_beta-prop_sf"/>
</dbReference>
<sequence>AKVRGRIVTSDKGVELKDFTEVKTLFEADGKYYQTEA</sequence>
<dbReference type="AlphaFoldDB" id="A0A656GLA5"/>
<dbReference type="EC" id="2.4.1.10" evidence="5"/>
<gene>
    <name evidence="7" type="ORF">PSYMO_37327</name>
</gene>
<accession>A0A656GLA5</accession>
<name>A0A656GLA5_PSEA0</name>
<proteinExistence type="inferred from homology"/>
<dbReference type="GO" id="GO:0050053">
    <property type="term" value="F:levansucrase activity"/>
    <property type="evidence" value="ECO:0007669"/>
    <property type="project" value="UniProtKB-EC"/>
</dbReference>
<comment type="catalytic activity">
    <reaction evidence="4">
        <text>[6)-beta-D-fructofuranosyl-(2-&gt;](n) alpha-D-glucopyranoside + sucrose = [6)-beta-D-fructofuranosyl-(2-&gt;](n+1) alpha-D-glucopyranoside + D-glucose</text>
        <dbReference type="Rhea" id="RHEA:13653"/>
        <dbReference type="Rhea" id="RHEA-COMP:13093"/>
        <dbReference type="Rhea" id="RHEA-COMP:13094"/>
        <dbReference type="ChEBI" id="CHEBI:4167"/>
        <dbReference type="ChEBI" id="CHEBI:17992"/>
        <dbReference type="ChEBI" id="CHEBI:134464"/>
        <dbReference type="EC" id="2.4.1.10"/>
    </reaction>
</comment>
<organism evidence="7 8">
    <name type="scientific">Pseudomonas amygdali pv. mori str. 301020</name>
    <dbReference type="NCBI Taxonomy" id="629261"/>
    <lineage>
        <taxon>Bacteria</taxon>
        <taxon>Pseudomonadati</taxon>
        <taxon>Pseudomonadota</taxon>
        <taxon>Gammaproteobacteria</taxon>
        <taxon>Pseudomonadales</taxon>
        <taxon>Pseudomonadaceae</taxon>
        <taxon>Pseudomonas</taxon>
        <taxon>Pseudomonas amygdali</taxon>
    </lineage>
</organism>
<evidence type="ECO:0000256" key="5">
    <source>
        <dbReference type="ARBA" id="ARBA00044516"/>
    </source>
</evidence>
<comment type="caution">
    <text evidence="7">The sequence shown here is derived from an EMBL/GenBank/DDBJ whole genome shotgun (WGS) entry which is preliminary data.</text>
</comment>
<keyword evidence="2" id="KW-0328">Glycosyltransferase</keyword>
<evidence type="ECO:0000256" key="6">
    <source>
        <dbReference type="ARBA" id="ARBA00044568"/>
    </source>
</evidence>
<keyword evidence="2" id="KW-0808">Transferase</keyword>
<feature type="non-terminal residue" evidence="7">
    <location>
        <position position="1"/>
    </location>
</feature>
<reference evidence="7 8" key="1">
    <citation type="journal article" date="2011" name="PLoS Pathog.">
        <title>Dynamic evolution of pathogenicity revealed by sequencing and comparative genomics of 19 Pseudomonas syringae isolates.</title>
        <authorList>
            <person name="Baltrus D.A."/>
            <person name="Nishimura M.T."/>
            <person name="Romanchuk A."/>
            <person name="Chang J.H."/>
            <person name="Mukhtar M.S."/>
            <person name="Cherkis K."/>
            <person name="Roach J."/>
            <person name="Grant S.R."/>
            <person name="Jones C.D."/>
            <person name="Dangl J.L."/>
        </authorList>
    </citation>
    <scope>NUCLEOTIDE SEQUENCE [LARGE SCALE GENOMIC DNA]</scope>
    <source>
        <strain evidence="7 8">301020</strain>
    </source>
</reference>
<evidence type="ECO:0000256" key="3">
    <source>
        <dbReference type="ARBA" id="ARBA00023277"/>
    </source>
</evidence>
<dbReference type="Gene3D" id="2.115.10.20">
    <property type="entry name" value="Glycosyl hydrolase domain, family 43"/>
    <property type="match status" value="1"/>
</dbReference>
<dbReference type="GO" id="GO:0009758">
    <property type="term" value="P:carbohydrate utilization"/>
    <property type="evidence" value="ECO:0007669"/>
    <property type="project" value="InterPro"/>
</dbReference>
<evidence type="ECO:0000313" key="8">
    <source>
        <dbReference type="Proteomes" id="UP000003465"/>
    </source>
</evidence>
<evidence type="ECO:0000256" key="1">
    <source>
        <dbReference type="ARBA" id="ARBA00006775"/>
    </source>
</evidence>
<evidence type="ECO:0000256" key="4">
    <source>
        <dbReference type="ARBA" id="ARBA00044462"/>
    </source>
</evidence>
<dbReference type="EMBL" id="AEAG01002923">
    <property type="protein sequence ID" value="EGH26836.1"/>
    <property type="molecule type" value="Genomic_DNA"/>
</dbReference>
<dbReference type="Proteomes" id="UP000003465">
    <property type="component" value="Unassembled WGS sequence"/>
</dbReference>
<evidence type="ECO:0000256" key="2">
    <source>
        <dbReference type="ARBA" id="ARBA00022676"/>
    </source>
</evidence>
<comment type="similarity">
    <text evidence="1">Belongs to the glycosyl hydrolase 68 family.</text>
</comment>
<keyword evidence="3" id="KW-0119">Carbohydrate metabolism</keyword>
<evidence type="ECO:0000313" key="7">
    <source>
        <dbReference type="EMBL" id="EGH26836.1"/>
    </source>
</evidence>
<protein>
    <recommendedName>
        <fullName evidence="5">levansucrase</fullName>
        <ecNumber evidence="5">2.4.1.10</ecNumber>
    </recommendedName>
    <alternativeName>
        <fullName evidence="6">Sucrose 6-fructosyltransferase</fullName>
    </alternativeName>
</protein>